<name>A0A9E7MR46_9CAUD</name>
<sequence length="570" mass="64714">MPAEAKGSFDLDSVSPEELDRIVTEMGGQRQFSRHYGVARSTLQLRLHKVHRDPFSYIPPVEPKKIVVAPGTVQRFILTSAQSETSIHEDFLTNLEAYRDHLSKDGPCQIMISGYTYNKKMYRGHAKDGDDKGRNEQKPYYHFRIEPYISNERIRLGDKIDYCGEMNTLPTAVTPLSGFETYTKHRWGIFPHAKVQLQSVPTMKHAPAKQNMTTGSITLPNYVKKKAGIKAAFHHEVAALLVEMNDQGEFFCRHLIAEPDGSFMDLDIRVQTRADKSARGNTPLITHRHRVAAINWGDLHVAQIDPIVAKSCFGFYPLDAKGRGSGRRWATSGESDPMPILDALRPSYQFYHDVCDFQARNHHNLRDPHHMFALFVAGADSVETELREVASFIESTRRDFCKTVVVESNHDLALKRWLKEADYRHDPRNAEFFLACQRRAYQAIREHDGDFSVFEYVLTDYFDDIACEGVRFLREDESFQVMDIEKGMHGHLGANGARGNPRQFTRAGAKSTTGHTHSCQIIDGAFVSGTTSKLDMGYNKGLSSWSHSHVVTLHNGQRQIITMQGAKWRL</sequence>
<evidence type="ECO:0000313" key="2">
    <source>
        <dbReference type="Proteomes" id="UP001057221"/>
    </source>
</evidence>
<reference evidence="1 2" key="1">
    <citation type="submission" date="2022-05" db="EMBL/GenBank/DDBJ databases">
        <authorList>
            <person name="Friedrich I."/>
            <person name="Poehlein A."/>
            <person name="Schneider D."/>
            <person name="Hertel R."/>
            <person name="Daniel R."/>
        </authorList>
    </citation>
    <scope>NUCLEOTIDE SEQUENCE [LARGE SCALE GENOMIC DNA]</scope>
</reference>
<dbReference type="EMBL" id="ON529855">
    <property type="protein sequence ID" value="USN14909.1"/>
    <property type="molecule type" value="Genomic_DNA"/>
</dbReference>
<organism evidence="1 2">
    <name type="scientific">Brevundimonas phage vB_BpoS-Domovoi</name>
    <dbReference type="NCBI Taxonomy" id="2948598"/>
    <lineage>
        <taxon>Viruses</taxon>
        <taxon>Duplodnaviria</taxon>
        <taxon>Heunggongvirae</taxon>
        <taxon>Uroviricota</taxon>
        <taxon>Caudoviricetes</taxon>
        <taxon>Jeanschmidtviridae</taxon>
        <taxon>Marchewkavirus</taxon>
        <taxon>Marchewkavirus domovoi</taxon>
    </lineage>
</organism>
<proteinExistence type="predicted"/>
<protein>
    <submittedName>
        <fullName evidence="1">Uncharacterized protein</fullName>
    </submittedName>
</protein>
<gene>
    <name evidence="1" type="ORF">DOMOVOI_04380</name>
</gene>
<dbReference type="Proteomes" id="UP001057221">
    <property type="component" value="Segment"/>
</dbReference>
<keyword evidence="2" id="KW-1185">Reference proteome</keyword>
<evidence type="ECO:0000313" key="1">
    <source>
        <dbReference type="EMBL" id="USN14909.1"/>
    </source>
</evidence>
<accession>A0A9E7MR46</accession>